<evidence type="ECO:0000256" key="2">
    <source>
        <dbReference type="SAM" id="SignalP"/>
    </source>
</evidence>
<name>A0AAV8PEW8_ENSVE</name>
<feature type="region of interest" description="Disordered" evidence="1">
    <location>
        <begin position="139"/>
        <end position="178"/>
    </location>
</feature>
<accession>A0AAV8PEW8</accession>
<dbReference type="Proteomes" id="UP001222027">
    <property type="component" value="Unassembled WGS sequence"/>
</dbReference>
<feature type="compositionally biased region" description="Pro residues" evidence="1">
    <location>
        <begin position="200"/>
        <end position="214"/>
    </location>
</feature>
<reference evidence="4 5" key="1">
    <citation type="submission" date="2022-12" db="EMBL/GenBank/DDBJ databases">
        <title>Chromosome-scale assembly of the Ensete ventricosum genome.</title>
        <authorList>
            <person name="Dussert Y."/>
            <person name="Stocks J."/>
            <person name="Wendawek A."/>
            <person name="Woldeyes F."/>
            <person name="Nichols R.A."/>
            <person name="Borrell J.S."/>
        </authorList>
    </citation>
    <scope>NUCLEOTIDE SEQUENCE [LARGE SCALE GENOMIC DNA]</scope>
    <source>
        <strain evidence="5">cv. Maze</strain>
        <tissue evidence="4">Seeds</tissue>
    </source>
</reference>
<feature type="region of interest" description="Disordered" evidence="1">
    <location>
        <begin position="191"/>
        <end position="215"/>
    </location>
</feature>
<dbReference type="InterPro" id="IPR039612">
    <property type="entry name" value="VQ_5/9/14"/>
</dbReference>
<keyword evidence="5" id="KW-1185">Reference proteome</keyword>
<evidence type="ECO:0000259" key="3">
    <source>
        <dbReference type="Pfam" id="PF05678"/>
    </source>
</evidence>
<feature type="region of interest" description="Disordered" evidence="1">
    <location>
        <begin position="58"/>
        <end position="84"/>
    </location>
</feature>
<evidence type="ECO:0000313" key="5">
    <source>
        <dbReference type="Proteomes" id="UP001222027"/>
    </source>
</evidence>
<feature type="compositionally biased region" description="Low complexity" evidence="1">
    <location>
        <begin position="58"/>
        <end position="76"/>
    </location>
</feature>
<evidence type="ECO:0000313" key="4">
    <source>
        <dbReference type="EMBL" id="KAJ8479401.1"/>
    </source>
</evidence>
<keyword evidence="2" id="KW-0732">Signal</keyword>
<dbReference type="InterPro" id="IPR008889">
    <property type="entry name" value="VQ"/>
</dbReference>
<dbReference type="AlphaFoldDB" id="A0AAV8PEW8"/>
<feature type="signal peptide" evidence="2">
    <location>
        <begin position="1"/>
        <end position="18"/>
    </location>
</feature>
<comment type="caution">
    <text evidence="4">The sequence shown here is derived from an EMBL/GenBank/DDBJ whole genome shotgun (WGS) entry which is preliminary data.</text>
</comment>
<evidence type="ECO:0000256" key="1">
    <source>
        <dbReference type="SAM" id="MobiDB-lite"/>
    </source>
</evidence>
<proteinExistence type="predicted"/>
<feature type="chain" id="PRO_5043899980" description="VQ domain-containing protein" evidence="2">
    <location>
        <begin position="19"/>
        <end position="463"/>
    </location>
</feature>
<organism evidence="4 5">
    <name type="scientific">Ensete ventricosum</name>
    <name type="common">Abyssinian banana</name>
    <name type="synonym">Musa ensete</name>
    <dbReference type="NCBI Taxonomy" id="4639"/>
    <lineage>
        <taxon>Eukaryota</taxon>
        <taxon>Viridiplantae</taxon>
        <taxon>Streptophyta</taxon>
        <taxon>Embryophyta</taxon>
        <taxon>Tracheophyta</taxon>
        <taxon>Spermatophyta</taxon>
        <taxon>Magnoliopsida</taxon>
        <taxon>Liliopsida</taxon>
        <taxon>Zingiberales</taxon>
        <taxon>Musaceae</taxon>
        <taxon>Ensete</taxon>
    </lineage>
</organism>
<dbReference type="PANTHER" id="PTHR33783">
    <property type="entry name" value="PROTEIN HAIKU1"/>
    <property type="match status" value="1"/>
</dbReference>
<dbReference type="Pfam" id="PF05678">
    <property type="entry name" value="VQ"/>
    <property type="match status" value="1"/>
</dbReference>
<protein>
    <recommendedName>
        <fullName evidence="3">VQ domain-containing protein</fullName>
    </recommendedName>
</protein>
<sequence>MTVLSLLMLSRWMDIAKAHPIAFHSILLLLTDEREGRKIQTPHAVFVLQVMMERSCPSSANLSSSSSSTTSAVTVTADDHSTPAAGNPCGLGGCGSSISNSKTNNSNVQSSLRSLNRASYKISKPVPRNAAAVPEPNTVAAPAAAAQPLPPPGPPAGTSVGSGGGAPPYQPQPPVYNIDKNDFRDVVQKLTGSSAHHQSRPPPAEAPPPVPPPAAAAAIAVPTSRLHRIRPPPLAHLSPRPPALVPAPPLPAVDPWTRPPLSPLPPLPTVSAAAESPISAYMRRLRSGGSLAPSPAAAPVLPPSSSPLGFGCLLSPRTAYQMMMTAPALGLPTSPGAFKEPAATVIWSSRFPASTLDSLVDLFETSVNMFFLCDVAISRSLHLNHREMHPSNILDCSLILHLVIFSSLAVCLKGSFRSTPVMFVAVCSLRLPNAFIPFATMDLVVRFYDDLQENRNELAEKNM</sequence>
<feature type="domain" description="VQ" evidence="3">
    <location>
        <begin position="171"/>
        <end position="196"/>
    </location>
</feature>
<dbReference type="PANTHER" id="PTHR33783:SF4">
    <property type="entry name" value="VQ MOTIF-CONTAINING PROTEIN 9"/>
    <property type="match status" value="1"/>
</dbReference>
<dbReference type="EMBL" id="JAQQAF010000006">
    <property type="protein sequence ID" value="KAJ8479401.1"/>
    <property type="molecule type" value="Genomic_DNA"/>
</dbReference>
<gene>
    <name evidence="4" type="ORF">OPV22_023128</name>
</gene>